<organism evidence="1 2">
    <name type="scientific">Aquimarina rubra</name>
    <dbReference type="NCBI Taxonomy" id="1920033"/>
    <lineage>
        <taxon>Bacteria</taxon>
        <taxon>Pseudomonadati</taxon>
        <taxon>Bacteroidota</taxon>
        <taxon>Flavobacteriia</taxon>
        <taxon>Flavobacteriales</taxon>
        <taxon>Flavobacteriaceae</taxon>
        <taxon>Aquimarina</taxon>
    </lineage>
</organism>
<proteinExistence type="predicted"/>
<dbReference type="Proteomes" id="UP001597319">
    <property type="component" value="Unassembled WGS sequence"/>
</dbReference>
<dbReference type="EMBL" id="JBHULE010000001">
    <property type="protein sequence ID" value="MFD2561108.1"/>
    <property type="molecule type" value="Genomic_DNA"/>
</dbReference>
<keyword evidence="2" id="KW-1185">Reference proteome</keyword>
<reference evidence="2" key="1">
    <citation type="journal article" date="2019" name="Int. J. Syst. Evol. Microbiol.">
        <title>The Global Catalogue of Microorganisms (GCM) 10K type strain sequencing project: providing services to taxonomists for standard genome sequencing and annotation.</title>
        <authorList>
            <consortium name="The Broad Institute Genomics Platform"/>
            <consortium name="The Broad Institute Genome Sequencing Center for Infectious Disease"/>
            <person name="Wu L."/>
            <person name="Ma J."/>
        </authorList>
    </citation>
    <scope>NUCLEOTIDE SEQUENCE [LARGE SCALE GENOMIC DNA]</scope>
    <source>
        <strain evidence="2">KCTC 52274</strain>
    </source>
</reference>
<accession>A0ABW5L887</accession>
<evidence type="ECO:0000313" key="2">
    <source>
        <dbReference type="Proteomes" id="UP001597319"/>
    </source>
</evidence>
<gene>
    <name evidence="1" type="ORF">ACFSR1_00410</name>
</gene>
<dbReference type="RefSeq" id="WP_378288521.1">
    <property type="nucleotide sequence ID" value="NZ_JBHULE010000001.1"/>
</dbReference>
<sequence>MLSPNSKTYLQAYNTKQDKSIPLLIMQKLIQWIASTHQIKPLTIVYETPIEYRGSAPRLTVIFEHPEDQKVFLNNDGFTENQIKKQSILKKFISLVNELNLQKKYDTQSLFIVYDNFSDAFKSICLNKTIHKGKGENIIRDTFPEINLLQFITYNYCLILFLETENDLTSAANNGITNRIKKILYDLIKKQDLFNYISYKDFPVHFDSKENLDKKFGGSMRAYFN</sequence>
<comment type="caution">
    <text evidence="1">The sequence shown here is derived from an EMBL/GenBank/DDBJ whole genome shotgun (WGS) entry which is preliminary data.</text>
</comment>
<evidence type="ECO:0000313" key="1">
    <source>
        <dbReference type="EMBL" id="MFD2561108.1"/>
    </source>
</evidence>
<protein>
    <submittedName>
        <fullName evidence="1">Uncharacterized protein</fullName>
    </submittedName>
</protein>
<name>A0ABW5L887_9FLAO</name>